<dbReference type="CDD" id="cd17470">
    <property type="entry name" value="T3SS_Flik_C"/>
    <property type="match status" value="1"/>
</dbReference>
<keyword evidence="3" id="KW-0969">Cilium</keyword>
<evidence type="ECO:0000313" key="4">
    <source>
        <dbReference type="Proteomes" id="UP000295064"/>
    </source>
</evidence>
<keyword evidence="3" id="KW-0966">Cell projection</keyword>
<keyword evidence="3" id="KW-0282">Flagellum</keyword>
<dbReference type="OrthoDB" id="1777809at2"/>
<accession>A0A4V3CFM7</accession>
<dbReference type="Gene3D" id="3.30.750.140">
    <property type="match status" value="1"/>
</dbReference>
<feature type="domain" description="Flagellar hook-length control protein-like C-terminal" evidence="2">
    <location>
        <begin position="391"/>
        <end position="469"/>
    </location>
</feature>
<proteinExistence type="predicted"/>
<dbReference type="Proteomes" id="UP000295064">
    <property type="component" value="Unassembled WGS sequence"/>
</dbReference>
<dbReference type="Pfam" id="PF02120">
    <property type="entry name" value="Flg_hook"/>
    <property type="match status" value="1"/>
</dbReference>
<gene>
    <name evidence="3" type="ORF">DFR79_103141</name>
</gene>
<protein>
    <submittedName>
        <fullName evidence="3">Flagellar hook-length control protein FliK</fullName>
    </submittedName>
</protein>
<feature type="region of interest" description="Disordered" evidence="1">
    <location>
        <begin position="17"/>
        <end position="65"/>
    </location>
</feature>
<evidence type="ECO:0000259" key="2">
    <source>
        <dbReference type="Pfam" id="PF02120"/>
    </source>
</evidence>
<name>A0A4V3CFM7_9FIRM</name>
<dbReference type="InterPro" id="IPR038610">
    <property type="entry name" value="FliK-like_C_sf"/>
</dbReference>
<reference evidence="3 4" key="1">
    <citation type="submission" date="2019-03" db="EMBL/GenBank/DDBJ databases">
        <title>Subsurface microbial communities from deep shales in Ohio and West Virginia, USA.</title>
        <authorList>
            <person name="Wrighton K."/>
        </authorList>
    </citation>
    <scope>NUCLEOTIDE SEQUENCE [LARGE SCALE GENOMIC DNA]</scope>
    <source>
        <strain evidence="3 4">MA284_T2</strain>
    </source>
</reference>
<dbReference type="InterPro" id="IPR021136">
    <property type="entry name" value="Flagellar_hook_control-like_C"/>
</dbReference>
<organism evidence="3 4">
    <name type="scientific">Halanaerobium saccharolyticum</name>
    <dbReference type="NCBI Taxonomy" id="43595"/>
    <lineage>
        <taxon>Bacteria</taxon>
        <taxon>Bacillati</taxon>
        <taxon>Bacillota</taxon>
        <taxon>Clostridia</taxon>
        <taxon>Halanaerobiales</taxon>
        <taxon>Halanaerobiaceae</taxon>
        <taxon>Halanaerobium</taxon>
    </lineage>
</organism>
<evidence type="ECO:0000256" key="1">
    <source>
        <dbReference type="SAM" id="MobiDB-lite"/>
    </source>
</evidence>
<sequence>MTEALLNNILQVSKNDFSPAKRKQIPGNSSRSFSETMQEINQRNQSSQKSNLENDDSVKDKSSSLSDQEFLSKLKKILSKNNKEVPAELLALLQGVSLSSQQKAMLEQLMLNLQNNNLDVSDLKSLLAKNSNDQNTVSAEETHLFNQDGKSENPESMTLNPGRLEKLASLLETGDQKLTGVENSKLKAELDQLAKMLINSNSGKFKNPEAKLQQILGTENLPKKLTELASLFKKSDLSLEDLTAVSEQKDLKLPLLSQALASENLNFSELGETFNLEDKSSILAELSAQLKEMLAAEKNKVSNQKTAVNVEFSDTNIFTLNSDSTLNFSSGGELESKNQNNFFDLKNSNFVFDFDPENQSLANNLNSGNISLNNTANLAENANLRSQVVEQFRGQYSPETKEMQIQLKPESLGKIDISLAYDNQKLTGKMLVESELVRAQLENSLKGLKSDLLKQGINIEQFKIEVAKKAPQQVSKQDEFAFDDQDAAFSDGETGQNQEYEQRQFFQGQYYVQRNTGNSNLDSENIIMRQQEIINRAAFSNENLNLLA</sequence>
<dbReference type="AlphaFoldDB" id="A0A4V3CFM7"/>
<dbReference type="RefSeq" id="WP_133514100.1">
    <property type="nucleotide sequence ID" value="NZ_SNWX01000003.1"/>
</dbReference>
<feature type="compositionally biased region" description="Polar residues" evidence="1">
    <location>
        <begin position="26"/>
        <end position="51"/>
    </location>
</feature>
<evidence type="ECO:0000313" key="3">
    <source>
        <dbReference type="EMBL" id="TDO94462.1"/>
    </source>
</evidence>
<dbReference type="EMBL" id="SNWX01000003">
    <property type="protein sequence ID" value="TDO94462.1"/>
    <property type="molecule type" value="Genomic_DNA"/>
</dbReference>
<comment type="caution">
    <text evidence="3">The sequence shown here is derived from an EMBL/GenBank/DDBJ whole genome shotgun (WGS) entry which is preliminary data.</text>
</comment>